<accession>A0A1F7F6W0</accession>
<gene>
    <name evidence="9" type="ORF">A2519_16385</name>
</gene>
<dbReference type="SMART" id="SM00387">
    <property type="entry name" value="HATPase_c"/>
    <property type="match status" value="1"/>
</dbReference>
<keyword evidence="6" id="KW-1133">Transmembrane helix</keyword>
<keyword evidence="6" id="KW-0812">Transmembrane</keyword>
<dbReference type="InterPro" id="IPR003661">
    <property type="entry name" value="HisK_dim/P_dom"/>
</dbReference>
<dbReference type="EC" id="2.7.13.3" evidence="2"/>
<dbReference type="SUPFAM" id="SSF52172">
    <property type="entry name" value="CheY-like"/>
    <property type="match status" value="1"/>
</dbReference>
<evidence type="ECO:0000256" key="6">
    <source>
        <dbReference type="SAM" id="Phobius"/>
    </source>
</evidence>
<dbReference type="Pfam" id="PF02518">
    <property type="entry name" value="HATPase_c"/>
    <property type="match status" value="1"/>
</dbReference>
<dbReference type="PROSITE" id="PS50109">
    <property type="entry name" value="HIS_KIN"/>
    <property type="match status" value="1"/>
</dbReference>
<name>A0A1F7F6W0_UNCRA</name>
<dbReference type="SMART" id="SM00448">
    <property type="entry name" value="REC"/>
    <property type="match status" value="1"/>
</dbReference>
<evidence type="ECO:0000256" key="3">
    <source>
        <dbReference type="ARBA" id="ARBA00022553"/>
    </source>
</evidence>
<dbReference type="Gene3D" id="3.40.50.2300">
    <property type="match status" value="1"/>
</dbReference>
<evidence type="ECO:0000259" key="8">
    <source>
        <dbReference type="PROSITE" id="PS50110"/>
    </source>
</evidence>
<keyword evidence="3 4" id="KW-0597">Phosphoprotein</keyword>
<feature type="domain" description="Response regulatory" evidence="8">
    <location>
        <begin position="656"/>
        <end position="776"/>
    </location>
</feature>
<dbReference type="SUPFAM" id="SSF55874">
    <property type="entry name" value="ATPase domain of HSP90 chaperone/DNA topoisomerase II/histidine kinase"/>
    <property type="match status" value="1"/>
</dbReference>
<dbReference type="SUPFAM" id="SSF55785">
    <property type="entry name" value="PYP-like sensor domain (PAS domain)"/>
    <property type="match status" value="1"/>
</dbReference>
<dbReference type="InterPro" id="IPR036890">
    <property type="entry name" value="HATPase_C_sf"/>
</dbReference>
<dbReference type="PANTHER" id="PTHR43065">
    <property type="entry name" value="SENSOR HISTIDINE KINASE"/>
    <property type="match status" value="1"/>
</dbReference>
<evidence type="ECO:0000256" key="4">
    <source>
        <dbReference type="PROSITE-ProRule" id="PRU00169"/>
    </source>
</evidence>
<dbReference type="PROSITE" id="PS50110">
    <property type="entry name" value="RESPONSE_REGULATORY"/>
    <property type="match status" value="1"/>
</dbReference>
<evidence type="ECO:0000256" key="1">
    <source>
        <dbReference type="ARBA" id="ARBA00000085"/>
    </source>
</evidence>
<comment type="catalytic activity">
    <reaction evidence="1">
        <text>ATP + protein L-histidine = ADP + protein N-phospho-L-histidine.</text>
        <dbReference type="EC" id="2.7.13.3"/>
    </reaction>
</comment>
<dbReference type="SUPFAM" id="SSF47384">
    <property type="entry name" value="Homodimeric domain of signal transducing histidine kinase"/>
    <property type="match status" value="1"/>
</dbReference>
<feature type="transmembrane region" description="Helical" evidence="6">
    <location>
        <begin position="21"/>
        <end position="42"/>
    </location>
</feature>
<dbReference type="AlphaFoldDB" id="A0A1F7F6W0"/>
<dbReference type="Gene3D" id="1.10.287.130">
    <property type="match status" value="1"/>
</dbReference>
<dbReference type="InterPro" id="IPR035965">
    <property type="entry name" value="PAS-like_dom_sf"/>
</dbReference>
<feature type="coiled-coil region" evidence="5">
    <location>
        <begin position="217"/>
        <end position="279"/>
    </location>
</feature>
<evidence type="ECO:0000259" key="7">
    <source>
        <dbReference type="PROSITE" id="PS50109"/>
    </source>
</evidence>
<feature type="coiled-coil region" evidence="5">
    <location>
        <begin position="385"/>
        <end position="412"/>
    </location>
</feature>
<dbReference type="Gene3D" id="3.30.565.10">
    <property type="entry name" value="Histidine kinase-like ATPase, C-terminal domain"/>
    <property type="match status" value="1"/>
</dbReference>
<dbReference type="GO" id="GO:0000155">
    <property type="term" value="F:phosphorelay sensor kinase activity"/>
    <property type="evidence" value="ECO:0007669"/>
    <property type="project" value="InterPro"/>
</dbReference>
<keyword evidence="5" id="KW-0175">Coiled coil</keyword>
<feature type="domain" description="Histidine kinase" evidence="7">
    <location>
        <begin position="421"/>
        <end position="637"/>
    </location>
</feature>
<dbReference type="PANTHER" id="PTHR43065:SF42">
    <property type="entry name" value="TWO-COMPONENT SENSOR PPRA"/>
    <property type="match status" value="1"/>
</dbReference>
<reference evidence="9 10" key="1">
    <citation type="journal article" date="2016" name="Nat. Commun.">
        <title>Thousands of microbial genomes shed light on interconnected biogeochemical processes in an aquifer system.</title>
        <authorList>
            <person name="Anantharaman K."/>
            <person name="Brown C.T."/>
            <person name="Hug L.A."/>
            <person name="Sharon I."/>
            <person name="Castelle C.J."/>
            <person name="Probst A.J."/>
            <person name="Thomas B.C."/>
            <person name="Singh A."/>
            <person name="Wilkins M.J."/>
            <person name="Karaoz U."/>
            <person name="Brodie E.L."/>
            <person name="Williams K.H."/>
            <person name="Hubbard S.S."/>
            <person name="Banfield J.F."/>
        </authorList>
    </citation>
    <scope>NUCLEOTIDE SEQUENCE [LARGE SCALE GENOMIC DNA]</scope>
</reference>
<dbReference type="InterPro" id="IPR011006">
    <property type="entry name" value="CheY-like_superfamily"/>
</dbReference>
<dbReference type="Gene3D" id="3.30.450.20">
    <property type="entry name" value="PAS domain"/>
    <property type="match status" value="1"/>
</dbReference>
<comment type="caution">
    <text evidence="9">The sequence shown here is derived from an EMBL/GenBank/DDBJ whole genome shotgun (WGS) entry which is preliminary data.</text>
</comment>
<dbReference type="InterPro" id="IPR036097">
    <property type="entry name" value="HisK_dim/P_sf"/>
</dbReference>
<dbReference type="Pfam" id="PF00512">
    <property type="entry name" value="HisKA"/>
    <property type="match status" value="1"/>
</dbReference>
<dbReference type="SMART" id="SM00388">
    <property type="entry name" value="HisKA"/>
    <property type="match status" value="1"/>
</dbReference>
<proteinExistence type="predicted"/>
<feature type="modified residue" description="4-aspartylphosphate" evidence="4">
    <location>
        <position position="710"/>
    </location>
</feature>
<dbReference type="InterPro" id="IPR003594">
    <property type="entry name" value="HATPase_dom"/>
</dbReference>
<protein>
    <recommendedName>
        <fullName evidence="2">histidine kinase</fullName>
        <ecNumber evidence="2">2.7.13.3</ecNumber>
    </recommendedName>
</protein>
<keyword evidence="6" id="KW-0472">Membrane</keyword>
<dbReference type="EMBL" id="MFYX01000110">
    <property type="protein sequence ID" value="OGK02257.1"/>
    <property type="molecule type" value="Genomic_DNA"/>
</dbReference>
<evidence type="ECO:0000256" key="2">
    <source>
        <dbReference type="ARBA" id="ARBA00012438"/>
    </source>
</evidence>
<feature type="transmembrane region" description="Helical" evidence="6">
    <location>
        <begin position="186"/>
        <end position="207"/>
    </location>
</feature>
<dbReference type="InterPro" id="IPR004358">
    <property type="entry name" value="Sig_transdc_His_kin-like_C"/>
</dbReference>
<evidence type="ECO:0000256" key="5">
    <source>
        <dbReference type="SAM" id="Coils"/>
    </source>
</evidence>
<sequence>MPMKKGPEPRTARRQRLTRASRIYVPAALLGLFVAGFVAYSLHIESTITRTLLPIEHAALNAKYEAIRAHLAFEEYLAGDPDQTLDSLWPCLDSAETHAGRLCMHQVLGVKKPDTCTTGICSYSNTFSIIILSIKDLSQKRLSDRSLSDASYDSLFTELILRADSLTAEIHATIDEKISAFHKIQIVLFVLCVVLFIYVLVTSIRFVSARTAMLNLLFDANRKLDSTNQQLTASEQQLKASNQQLTANEQQLRAANQQLQATEQQLRAANQQMVLSEGRYRMLIDTMQTAVAVYEVVDNGDDFIFKEFNKAAQAMEQMPREQVLGKRVTEAFPGVRDFGIFAVFQRVYRTGAPEHFPVGQYMDDRIVGWRDNYVYKLASGEIVAVYTDETKIKQAEEERKRLEYEMQKSQKLDSLGILAGGIAHDFNNMLSGLFGYIDMARNLLSADEKPAHYLDRAMGAFNRVKDLTNQLLTFAKGGSPAKKPVDLQPLIRDAAELAISGSSCVCKYTFAQQQLPCEADPGQISQLISNIVLNARQAMPGSGTIRIGVETLVLGAGQIPPLAPGNYARITIADTGVGIPREMAGKIFDPFFTTKQQGSGLGLAISYSIVKKHFGTITVESEPGKGSAISIYLPAATGPLAAEENAADIAPHGTGRILIMDDEPILRNLATDMLSNLGYNVSVAMHGEETLRSYKAAMEAGKKFDVVILDLTIPNGMGGKETLEQLKNIDPQVRAIVSSGYSNDPVLAHPGQFGFAGMAAKPYRSSDLAKLLKKLLA</sequence>
<dbReference type="Pfam" id="PF00072">
    <property type="entry name" value="Response_reg"/>
    <property type="match status" value="1"/>
</dbReference>
<dbReference type="InterPro" id="IPR005467">
    <property type="entry name" value="His_kinase_dom"/>
</dbReference>
<evidence type="ECO:0000313" key="10">
    <source>
        <dbReference type="Proteomes" id="UP000179243"/>
    </source>
</evidence>
<dbReference type="InterPro" id="IPR001789">
    <property type="entry name" value="Sig_transdc_resp-reg_receiver"/>
</dbReference>
<dbReference type="Proteomes" id="UP000179243">
    <property type="component" value="Unassembled WGS sequence"/>
</dbReference>
<evidence type="ECO:0000313" key="9">
    <source>
        <dbReference type="EMBL" id="OGK02257.1"/>
    </source>
</evidence>
<dbReference type="CDD" id="cd00082">
    <property type="entry name" value="HisKA"/>
    <property type="match status" value="1"/>
</dbReference>
<organism evidence="9 10">
    <name type="scientific">Candidatus Raymondbacteria bacterium RIFOXYD12_FULL_49_13</name>
    <dbReference type="NCBI Taxonomy" id="1817890"/>
    <lineage>
        <taxon>Bacteria</taxon>
        <taxon>Raymondiibacteriota</taxon>
    </lineage>
</organism>
<dbReference type="PRINTS" id="PR00344">
    <property type="entry name" value="BCTRLSENSOR"/>
</dbReference>